<dbReference type="Proteomes" id="UP000236333">
    <property type="component" value="Unassembled WGS sequence"/>
</dbReference>
<dbReference type="PANTHER" id="PTHR34035">
    <property type="entry name" value="TESTIS-EXPRESSED PROTEIN 47"/>
    <property type="match status" value="1"/>
</dbReference>
<reference evidence="2 3" key="1">
    <citation type="journal article" date="2017" name="Mol. Biol. Evol.">
        <title>The 4-celled Tetrabaena socialis nuclear genome reveals the essential components for genetic control of cell number at the origin of multicellularity in the volvocine lineage.</title>
        <authorList>
            <person name="Featherston J."/>
            <person name="Arakaki Y."/>
            <person name="Hanschen E.R."/>
            <person name="Ferris P.J."/>
            <person name="Michod R.E."/>
            <person name="Olson B.J.S.C."/>
            <person name="Nozaki H."/>
            <person name="Durand P.M."/>
        </authorList>
    </citation>
    <scope>NUCLEOTIDE SEQUENCE [LARGE SCALE GENOMIC DNA]</scope>
    <source>
        <strain evidence="2 3">NIES-571</strain>
    </source>
</reference>
<feature type="region of interest" description="Disordered" evidence="1">
    <location>
        <begin position="131"/>
        <end position="187"/>
    </location>
</feature>
<dbReference type="AlphaFoldDB" id="A0A2J8A5Q9"/>
<dbReference type="OrthoDB" id="548795at2759"/>
<sequence>MADVLRSQLEAGPRDSLLDVILARVAKTGKNVLITRIVFVARLQQRHTTLEAVKAPLARMVEKHSSEGEITGFLLCYPLCYIHVIEVVSSCEDVPGRQFNAWYAAFLPSASNVEAMDPLDAFGWGRLGVKRGGDTERTGPKSGGQLVSARQAVTSDQCRPHVSSVGTTGADDEAREPRGGWGRAGDDAVKSATDINTFLRKAGAEMNGPQDVSSGGLAGVRRRGGSRLGAAEPAALSIARPAETRRRLSSMESSFEDVPPVELVLSLVVTEVWPVPPALKY</sequence>
<dbReference type="EMBL" id="PGGS01000159">
    <property type="protein sequence ID" value="PNH07840.1"/>
    <property type="molecule type" value="Genomic_DNA"/>
</dbReference>
<evidence type="ECO:0000256" key="1">
    <source>
        <dbReference type="SAM" id="MobiDB-lite"/>
    </source>
</evidence>
<protein>
    <submittedName>
        <fullName evidence="2">Uncharacterized protein</fullName>
    </submittedName>
</protein>
<accession>A0A2J8A5Q9</accession>
<evidence type="ECO:0000313" key="3">
    <source>
        <dbReference type="Proteomes" id="UP000236333"/>
    </source>
</evidence>
<gene>
    <name evidence="2" type="ORF">TSOC_005668</name>
</gene>
<evidence type="ECO:0000313" key="2">
    <source>
        <dbReference type="EMBL" id="PNH07840.1"/>
    </source>
</evidence>
<keyword evidence="3" id="KW-1185">Reference proteome</keyword>
<dbReference type="InterPro" id="IPR055308">
    <property type="entry name" value="TEX47-like"/>
</dbReference>
<organism evidence="2 3">
    <name type="scientific">Tetrabaena socialis</name>
    <dbReference type="NCBI Taxonomy" id="47790"/>
    <lineage>
        <taxon>Eukaryota</taxon>
        <taxon>Viridiplantae</taxon>
        <taxon>Chlorophyta</taxon>
        <taxon>core chlorophytes</taxon>
        <taxon>Chlorophyceae</taxon>
        <taxon>CS clade</taxon>
        <taxon>Chlamydomonadales</taxon>
        <taxon>Tetrabaenaceae</taxon>
        <taxon>Tetrabaena</taxon>
    </lineage>
</organism>
<dbReference type="PANTHER" id="PTHR34035:SF1">
    <property type="entry name" value="TESTIS-EXPRESSED PROTEIN 47"/>
    <property type="match status" value="1"/>
</dbReference>
<comment type="caution">
    <text evidence="2">The sequence shown here is derived from an EMBL/GenBank/DDBJ whole genome shotgun (WGS) entry which is preliminary data.</text>
</comment>
<dbReference type="Pfam" id="PF24787">
    <property type="entry name" value="TEX47"/>
    <property type="match status" value="1"/>
</dbReference>
<name>A0A2J8A5Q9_9CHLO</name>
<proteinExistence type="predicted"/>